<dbReference type="OrthoDB" id="10393592at2759"/>
<name>A0A1E3IKD8_9TREE</name>
<comment type="caution">
    <text evidence="2">The sequence shown here is derived from an EMBL/GenBank/DDBJ whole genome shotgun (WGS) entry which is preliminary data.</text>
</comment>
<evidence type="ECO:0000256" key="1">
    <source>
        <dbReference type="SAM" id="MobiDB-lite"/>
    </source>
</evidence>
<dbReference type="EMBL" id="AWGH01000025">
    <property type="protein sequence ID" value="ODN88416.1"/>
    <property type="molecule type" value="Genomic_DNA"/>
</dbReference>
<keyword evidence="3" id="KW-1185">Reference proteome</keyword>
<evidence type="ECO:0000313" key="3">
    <source>
        <dbReference type="Proteomes" id="UP000094819"/>
    </source>
</evidence>
<reference evidence="2 3" key="1">
    <citation type="submission" date="2016-06" db="EMBL/GenBank/DDBJ databases">
        <title>Evolution of pathogenesis and genome organization in the Tremellales.</title>
        <authorList>
            <person name="Cuomo C."/>
            <person name="Litvintseva A."/>
            <person name="Heitman J."/>
            <person name="Chen Y."/>
            <person name="Sun S."/>
            <person name="Springer D."/>
            <person name="Dromer F."/>
            <person name="Young S."/>
            <person name="Zeng Q."/>
            <person name="Chapman S."/>
            <person name="Gujja S."/>
            <person name="Saif S."/>
            <person name="Birren B."/>
        </authorList>
    </citation>
    <scope>NUCLEOTIDE SEQUENCE [LARGE SCALE GENOMIC DNA]</scope>
    <source>
        <strain evidence="2 3">CBS 7118</strain>
    </source>
</reference>
<proteinExistence type="predicted"/>
<dbReference type="AlphaFoldDB" id="A0A1E3IKD8"/>
<dbReference type="Proteomes" id="UP000094819">
    <property type="component" value="Unassembled WGS sequence"/>
</dbReference>
<sequence>MPSPVSSEVVSNHAPKDHPLLPSDPTPFSGPALPSDILALIFPLYVSVACPGSKAFTNLLCLNREIHDKNINRAYERITLTKDNVDAFFKPWWDWCEMAEWKDTRDYKRKYPDGPLNDGRMSVRTWLGTEENVARNRYITFADSCALYETARFLQRNPWERWVDSCRQTEFKKSPQRLFENLHHITYPASLFQPTSICHVAWGMHRASLTKARYVCIEMPPWPISKVAIDALRSPFTGKSSPWKLTVHNCSSFIDVPLLDLESDTWVEVFMGSPKDTSGSERVDVEDMEFLQDHTRTNYFSQVFGGTGWLTRPNFVVHHAAQTQEDIGSVYFDNDMYDGEKMTIYTDDECRAHEELDCMCGLKVCQAEIYDLTSDEDSEGFEDSGEDSPISG</sequence>
<organism evidence="2 3">
    <name type="scientific">Cryptococcus wingfieldii CBS 7118</name>
    <dbReference type="NCBI Taxonomy" id="1295528"/>
    <lineage>
        <taxon>Eukaryota</taxon>
        <taxon>Fungi</taxon>
        <taxon>Dikarya</taxon>
        <taxon>Basidiomycota</taxon>
        <taxon>Agaricomycotina</taxon>
        <taxon>Tremellomycetes</taxon>
        <taxon>Tremellales</taxon>
        <taxon>Cryptococcaceae</taxon>
        <taxon>Cryptococcus</taxon>
    </lineage>
</organism>
<evidence type="ECO:0000313" key="2">
    <source>
        <dbReference type="EMBL" id="ODN88416.1"/>
    </source>
</evidence>
<dbReference type="GeneID" id="30195899"/>
<feature type="compositionally biased region" description="Polar residues" evidence="1">
    <location>
        <begin position="1"/>
        <end position="10"/>
    </location>
</feature>
<dbReference type="RefSeq" id="XP_019029225.1">
    <property type="nucleotide sequence ID" value="XM_019178742.1"/>
</dbReference>
<feature type="region of interest" description="Disordered" evidence="1">
    <location>
        <begin position="1"/>
        <end position="25"/>
    </location>
</feature>
<accession>A0A1E3IKD8</accession>
<gene>
    <name evidence="2" type="ORF">L198_06687</name>
</gene>
<protein>
    <submittedName>
        <fullName evidence="2">Uncharacterized protein</fullName>
    </submittedName>
</protein>